<dbReference type="GO" id="GO:0006231">
    <property type="term" value="P:dTMP biosynthetic process"/>
    <property type="evidence" value="ECO:0007669"/>
    <property type="project" value="InterPro"/>
</dbReference>
<dbReference type="PANTHER" id="PTHR34934">
    <property type="entry name" value="FLAVIN-DEPENDENT THYMIDYLATE SYNTHASE"/>
    <property type="match status" value="1"/>
</dbReference>
<organism evidence="1">
    <name type="scientific">Podoviridae sp. ctiuS14</name>
    <dbReference type="NCBI Taxonomy" id="2827620"/>
    <lineage>
        <taxon>Viruses</taxon>
        <taxon>Duplodnaviria</taxon>
        <taxon>Heunggongvirae</taxon>
        <taxon>Uroviricota</taxon>
        <taxon>Caudoviricetes</taxon>
    </lineage>
</organism>
<dbReference type="SUPFAM" id="SSF69796">
    <property type="entry name" value="Thymidylate synthase-complementing protein Thy1"/>
    <property type="match status" value="1"/>
</dbReference>
<evidence type="ECO:0000313" key="1">
    <source>
        <dbReference type="EMBL" id="DAD71068.1"/>
    </source>
</evidence>
<sequence length="225" mass="26336">MKVTLLHHTPLSIAVTAARTCWDSFNKGGNYECPSDTLVEADIALLDRLIHKERHLSVVEHCSYSFSIEGLPRYVLQELARHRIASYSVKSTRYTLKELKDEKPFVEGDMNKLDYLVYDWTRAAKYINLQEPFNPRFQVVQLELLRQAVQNTKSLDDVKDLVPESYLTNLVWTINIRSLRNFLHLRLSKSAHFKIRELAELVYDAIPQEHKFLFEDLRKEVNAQM</sequence>
<proteinExistence type="inferred from homology"/>
<dbReference type="PANTHER" id="PTHR34934:SF1">
    <property type="entry name" value="FLAVIN-DEPENDENT THYMIDYLATE SYNTHASE"/>
    <property type="match status" value="1"/>
</dbReference>
<dbReference type="GO" id="GO:0004799">
    <property type="term" value="F:thymidylate synthase activity"/>
    <property type="evidence" value="ECO:0007669"/>
    <property type="project" value="TreeGrafter"/>
</dbReference>
<dbReference type="InterPro" id="IPR003669">
    <property type="entry name" value="Thymidylate_synthase_ThyX"/>
</dbReference>
<dbReference type="Pfam" id="PF02511">
    <property type="entry name" value="Thy1"/>
    <property type="match status" value="1"/>
</dbReference>
<dbReference type="NCBIfam" id="TIGR02170">
    <property type="entry name" value="thyX"/>
    <property type="match status" value="1"/>
</dbReference>
<dbReference type="CDD" id="cd20175">
    <property type="entry name" value="ThyX"/>
    <property type="match status" value="1"/>
</dbReference>
<dbReference type="GO" id="GO:0070402">
    <property type="term" value="F:NADPH binding"/>
    <property type="evidence" value="ECO:0007669"/>
    <property type="project" value="TreeGrafter"/>
</dbReference>
<protein>
    <submittedName>
        <fullName evidence="1">FAD-dependent thymidylate synthase</fullName>
    </submittedName>
</protein>
<reference evidence="1" key="1">
    <citation type="journal article" date="2021" name="Proc. Natl. Acad. Sci. U.S.A.">
        <title>A Catalog of Tens of Thousands of Viruses from Human Metagenomes Reveals Hidden Associations with Chronic Diseases.</title>
        <authorList>
            <person name="Tisza M.J."/>
            <person name="Buck C.B."/>
        </authorList>
    </citation>
    <scope>NUCLEOTIDE SEQUENCE</scope>
    <source>
        <strain evidence="1">CtiuS14</strain>
    </source>
</reference>
<dbReference type="EMBL" id="BK015876">
    <property type="protein sequence ID" value="DAD71068.1"/>
    <property type="molecule type" value="Genomic_DNA"/>
</dbReference>
<dbReference type="GO" id="GO:0050797">
    <property type="term" value="F:thymidylate synthase (FAD) activity"/>
    <property type="evidence" value="ECO:0007669"/>
    <property type="project" value="InterPro"/>
</dbReference>
<dbReference type="InterPro" id="IPR036098">
    <property type="entry name" value="Thymidylate_synthase_ThyX_sf"/>
</dbReference>
<dbReference type="HAMAP" id="MF_01408">
    <property type="entry name" value="ThyX"/>
    <property type="match status" value="1"/>
</dbReference>
<accession>A0A8S5LLV3</accession>
<dbReference type="Gene3D" id="3.30.1360.170">
    <property type="match status" value="1"/>
</dbReference>
<name>A0A8S5LLV3_9CAUD</name>
<dbReference type="GO" id="GO:0050660">
    <property type="term" value="F:flavin adenine dinucleotide binding"/>
    <property type="evidence" value="ECO:0007669"/>
    <property type="project" value="InterPro"/>
</dbReference>
<dbReference type="PROSITE" id="PS51331">
    <property type="entry name" value="THYX"/>
    <property type="match status" value="1"/>
</dbReference>